<dbReference type="Gene3D" id="3.40.830.10">
    <property type="entry name" value="LigB-like"/>
    <property type="match status" value="1"/>
</dbReference>
<dbReference type="STRING" id="1798542.A3F54_00520"/>
<accession>A0A1G2B6U5</accession>
<dbReference type="EMBL" id="MHKD01000010">
    <property type="protein sequence ID" value="OGY84891.1"/>
    <property type="molecule type" value="Genomic_DNA"/>
</dbReference>
<reference evidence="3 4" key="1">
    <citation type="journal article" date="2016" name="Nat. Commun.">
        <title>Thousands of microbial genomes shed light on interconnected biogeochemical processes in an aquifer system.</title>
        <authorList>
            <person name="Anantharaman K."/>
            <person name="Brown C.T."/>
            <person name="Hug L.A."/>
            <person name="Sharon I."/>
            <person name="Castelle C.J."/>
            <person name="Probst A.J."/>
            <person name="Thomas B.C."/>
            <person name="Singh A."/>
            <person name="Wilkins M.J."/>
            <person name="Karaoz U."/>
            <person name="Brodie E.L."/>
            <person name="Williams K.H."/>
            <person name="Hubbard S.S."/>
            <person name="Banfield J.F."/>
        </authorList>
    </citation>
    <scope>NUCLEOTIDE SEQUENCE [LARGE SCALE GENOMIC DNA]</scope>
</reference>
<protein>
    <submittedName>
        <fullName evidence="3">AmmeMemoRadiSam system protein B</fullName>
    </submittedName>
</protein>
<dbReference type="Proteomes" id="UP000176952">
    <property type="component" value="Unassembled WGS sequence"/>
</dbReference>
<dbReference type="SUPFAM" id="SSF53213">
    <property type="entry name" value="LigB-like"/>
    <property type="match status" value="1"/>
</dbReference>
<sequence>MKIYSKITILILTIFITVIVGYRVLHNNSTSENSGGTIVGGVVPHHLLVERKMEEFWQQAVGRVQPEIIILVGPDHENRGQSHVTTTLDAAALRTHFALDTTVLEQLIQSGAVSSDPGALSQEHSVYLHVPYIERLFPQAQLVPLMVRSDTSQKEILNLAETLRAKLVDKRVLIVASVDFSHYLSATEAEKMDTDSLAALQAFDYDRLATFESEHMDSDQAITLVSELVCPTHDCTWEQWWHGNSAEVPGQNNQVTTSYFLLWLAEKKEKN</sequence>
<organism evidence="3 4">
    <name type="scientific">Candidatus Kerfeldbacteria bacterium RIFCSPHIGHO2_12_FULL_48_17</name>
    <dbReference type="NCBI Taxonomy" id="1798542"/>
    <lineage>
        <taxon>Bacteria</taxon>
        <taxon>Candidatus Kerfeldiibacteriota</taxon>
    </lineage>
</organism>
<gene>
    <name evidence="3" type="ORF">A3F54_00520</name>
</gene>
<evidence type="ECO:0000256" key="2">
    <source>
        <dbReference type="SAM" id="Phobius"/>
    </source>
</evidence>
<dbReference type="Pfam" id="PF01875">
    <property type="entry name" value="Memo"/>
    <property type="match status" value="1"/>
</dbReference>
<keyword evidence="2" id="KW-0472">Membrane</keyword>
<evidence type="ECO:0000313" key="3">
    <source>
        <dbReference type="EMBL" id="OGY84891.1"/>
    </source>
</evidence>
<dbReference type="PANTHER" id="PTHR11060:SF0">
    <property type="entry name" value="PROTEIN MEMO1"/>
    <property type="match status" value="1"/>
</dbReference>
<comment type="similarity">
    <text evidence="1">Belongs to the MEMO1 family.</text>
</comment>
<keyword evidence="2" id="KW-0812">Transmembrane</keyword>
<evidence type="ECO:0000256" key="1">
    <source>
        <dbReference type="ARBA" id="ARBA00006315"/>
    </source>
</evidence>
<keyword evidence="2" id="KW-1133">Transmembrane helix</keyword>
<comment type="caution">
    <text evidence="3">The sequence shown here is derived from an EMBL/GenBank/DDBJ whole genome shotgun (WGS) entry which is preliminary data.</text>
</comment>
<dbReference type="NCBIfam" id="TIGR04336">
    <property type="entry name" value="AmmeMemoSam_B"/>
    <property type="match status" value="1"/>
</dbReference>
<proteinExistence type="inferred from homology"/>
<feature type="transmembrane region" description="Helical" evidence="2">
    <location>
        <begin position="7"/>
        <end position="25"/>
    </location>
</feature>
<dbReference type="InterPro" id="IPR002737">
    <property type="entry name" value="MEMO1_fam"/>
</dbReference>
<name>A0A1G2B6U5_9BACT</name>
<dbReference type="AlphaFoldDB" id="A0A1G2B6U5"/>
<dbReference type="PANTHER" id="PTHR11060">
    <property type="entry name" value="PROTEIN MEMO1"/>
    <property type="match status" value="1"/>
</dbReference>
<evidence type="ECO:0000313" key="4">
    <source>
        <dbReference type="Proteomes" id="UP000176952"/>
    </source>
</evidence>